<sequence length="142" mass="16091">MKRKMNMMLISERGLTLIEIVAALVILSIIVISFMSFFIQSSRTNTNSGKIIDATYVAQAEIEEIINSEEHLKQYKNVSCQKAEADKKCYEANKNGYLLQIERKIKNNQTHVIIKVFNENHTNKLEAQMETILPRTKAAGGG</sequence>
<keyword evidence="2" id="KW-0178">Competence</keyword>
<evidence type="ECO:0000256" key="1">
    <source>
        <dbReference type="ARBA" id="ARBA00004241"/>
    </source>
</evidence>
<keyword evidence="3" id="KW-1133">Transmembrane helix</keyword>
<comment type="subcellular location">
    <subcellularLocation>
        <location evidence="1">Cell surface</location>
    </subcellularLocation>
</comment>
<evidence type="ECO:0000313" key="5">
    <source>
        <dbReference type="Proteomes" id="UP001234495"/>
    </source>
</evidence>
<accession>A0ABT9ZKI3</accession>
<gene>
    <name evidence="4" type="ORF">J2S19_004133</name>
</gene>
<evidence type="ECO:0000313" key="4">
    <source>
        <dbReference type="EMBL" id="MDQ0232811.1"/>
    </source>
</evidence>
<feature type="transmembrane region" description="Helical" evidence="3">
    <location>
        <begin position="20"/>
        <end position="39"/>
    </location>
</feature>
<dbReference type="PROSITE" id="PS00409">
    <property type="entry name" value="PROKAR_NTER_METHYL"/>
    <property type="match status" value="1"/>
</dbReference>
<evidence type="ECO:0000256" key="3">
    <source>
        <dbReference type="SAM" id="Phobius"/>
    </source>
</evidence>
<dbReference type="NCBIfam" id="TIGR02532">
    <property type="entry name" value="IV_pilin_GFxxxE"/>
    <property type="match status" value="1"/>
</dbReference>
<name>A0ABT9ZKI3_9BACI</name>
<proteinExistence type="predicted"/>
<evidence type="ECO:0000256" key="2">
    <source>
        <dbReference type="ARBA" id="ARBA00023287"/>
    </source>
</evidence>
<protein>
    <submittedName>
        <fullName evidence="4">Prepilin-type N-terminal cleavage/methylation domain-containing protein</fullName>
    </submittedName>
</protein>
<dbReference type="EMBL" id="JAUSUD010000025">
    <property type="protein sequence ID" value="MDQ0232811.1"/>
    <property type="molecule type" value="Genomic_DNA"/>
</dbReference>
<keyword evidence="5" id="KW-1185">Reference proteome</keyword>
<dbReference type="Proteomes" id="UP001234495">
    <property type="component" value="Unassembled WGS sequence"/>
</dbReference>
<keyword evidence="3" id="KW-0812">Transmembrane</keyword>
<dbReference type="RefSeq" id="WP_307345262.1">
    <property type="nucleotide sequence ID" value="NZ_JAUSUD010000025.1"/>
</dbReference>
<organism evidence="4 5">
    <name type="scientific">Metabacillus malikii</name>
    <dbReference type="NCBI Taxonomy" id="1504265"/>
    <lineage>
        <taxon>Bacteria</taxon>
        <taxon>Bacillati</taxon>
        <taxon>Bacillota</taxon>
        <taxon>Bacilli</taxon>
        <taxon>Bacillales</taxon>
        <taxon>Bacillaceae</taxon>
        <taxon>Metabacillus</taxon>
    </lineage>
</organism>
<reference evidence="4 5" key="1">
    <citation type="submission" date="2023-07" db="EMBL/GenBank/DDBJ databases">
        <title>Genomic Encyclopedia of Type Strains, Phase IV (KMG-IV): sequencing the most valuable type-strain genomes for metagenomic binning, comparative biology and taxonomic classification.</title>
        <authorList>
            <person name="Goeker M."/>
        </authorList>
    </citation>
    <scope>NUCLEOTIDE SEQUENCE [LARGE SCALE GENOMIC DNA]</scope>
    <source>
        <strain evidence="4 5">DSM 29005</strain>
    </source>
</reference>
<comment type="caution">
    <text evidence="4">The sequence shown here is derived from an EMBL/GenBank/DDBJ whole genome shotgun (WGS) entry which is preliminary data.</text>
</comment>
<keyword evidence="3" id="KW-0472">Membrane</keyword>
<dbReference type="InterPro" id="IPR012902">
    <property type="entry name" value="N_methyl_site"/>
</dbReference>